<protein>
    <submittedName>
        <fullName evidence="5">Uncharacterized protein</fullName>
    </submittedName>
</protein>
<evidence type="ECO:0000256" key="2">
    <source>
        <dbReference type="ARBA" id="ARBA00008426"/>
    </source>
</evidence>
<comment type="catalytic activity">
    <reaction evidence="4">
        <text>D-sedoheptulose 7-phosphate + D-glyceraldehyde 3-phosphate = D-erythrose 4-phosphate + beta-D-fructose 6-phosphate</text>
        <dbReference type="Rhea" id="RHEA:17053"/>
        <dbReference type="ChEBI" id="CHEBI:16897"/>
        <dbReference type="ChEBI" id="CHEBI:57483"/>
        <dbReference type="ChEBI" id="CHEBI:57634"/>
        <dbReference type="ChEBI" id="CHEBI:59776"/>
        <dbReference type="EC" id="2.2.1.2"/>
    </reaction>
</comment>
<dbReference type="InterPro" id="IPR004732">
    <property type="entry name" value="Transaldolase_2"/>
</dbReference>
<dbReference type="GO" id="GO:0005975">
    <property type="term" value="P:carbohydrate metabolic process"/>
    <property type="evidence" value="ECO:0007669"/>
    <property type="project" value="InterPro"/>
</dbReference>
<sequence>MAMASTTASPVTNSSFFTPQTWFQSRPFSLHCLGGTMEHNSYRTKIKSTILHHLFQKERQSPYYDNLCRPVSDLLPFIANGIRGVTTNPAIFERAISSSNAYDEQFRKLVGAGKDTEGAYWELVVKDIHDTCKILEPIYNDSDGVDGYVSVAVSPKLANDTKGTIEEAKWLHKMIGCSNVYIKIPATDESILSMKEVISLGISVNATLIFCLPRYEAVIDAYLDGLEACGRTDLSKVSSAAAFYISRVDTTLDRKLDQIGTSEALDLKGKGAIAQAVLAYQLYQKKFSGPRWEHLEKRGAKKQRLMWASTNVKNPAYPHTFYVDSLIGPDTISTMPEQALKALMEHGILSRTLDAKVSEAQQIYNAIQKLGIHWPSIGSQLERQVLDSFTKSFDNVLNCIHNKTLVQV</sequence>
<evidence type="ECO:0000256" key="1">
    <source>
        <dbReference type="ARBA" id="ARBA00003518"/>
    </source>
</evidence>
<dbReference type="AlphaFoldDB" id="A0A0S3QY12"/>
<dbReference type="GO" id="GO:0004801">
    <property type="term" value="F:transaldolase activity"/>
    <property type="evidence" value="ECO:0007669"/>
    <property type="project" value="UniProtKB-EC"/>
</dbReference>
<organism evidence="5 6">
    <name type="scientific">Vigna angularis var. angularis</name>
    <dbReference type="NCBI Taxonomy" id="157739"/>
    <lineage>
        <taxon>Eukaryota</taxon>
        <taxon>Viridiplantae</taxon>
        <taxon>Streptophyta</taxon>
        <taxon>Embryophyta</taxon>
        <taxon>Tracheophyta</taxon>
        <taxon>Spermatophyta</taxon>
        <taxon>Magnoliopsida</taxon>
        <taxon>eudicotyledons</taxon>
        <taxon>Gunneridae</taxon>
        <taxon>Pentapetalae</taxon>
        <taxon>rosids</taxon>
        <taxon>fabids</taxon>
        <taxon>Fabales</taxon>
        <taxon>Fabaceae</taxon>
        <taxon>Papilionoideae</taxon>
        <taxon>50 kb inversion clade</taxon>
        <taxon>NPAAA clade</taxon>
        <taxon>indigoferoid/millettioid clade</taxon>
        <taxon>Phaseoleae</taxon>
        <taxon>Vigna</taxon>
    </lineage>
</organism>
<dbReference type="CDD" id="cd00955">
    <property type="entry name" value="Transaldolase_like"/>
    <property type="match status" value="1"/>
</dbReference>
<dbReference type="OrthoDB" id="2015515at2759"/>
<dbReference type="PROSITE" id="PS01054">
    <property type="entry name" value="TRANSALDOLASE_1"/>
    <property type="match status" value="1"/>
</dbReference>
<comment type="similarity">
    <text evidence="2">Belongs to the transaldolase family. Type 2 subfamily.</text>
</comment>
<evidence type="ECO:0000256" key="4">
    <source>
        <dbReference type="ARBA" id="ARBA00048810"/>
    </source>
</evidence>
<dbReference type="InterPro" id="IPR013785">
    <property type="entry name" value="Aldolase_TIM"/>
</dbReference>
<evidence type="ECO:0000313" key="5">
    <source>
        <dbReference type="EMBL" id="BAT73170.1"/>
    </source>
</evidence>
<name>A0A0S3QY12_PHAAN</name>
<evidence type="ECO:0000256" key="3">
    <source>
        <dbReference type="ARBA" id="ARBA00023270"/>
    </source>
</evidence>
<dbReference type="EMBL" id="AP015034">
    <property type="protein sequence ID" value="BAT73170.1"/>
    <property type="molecule type" value="Genomic_DNA"/>
</dbReference>
<comment type="function">
    <text evidence="1">Transaldolase is important for the balance of metabolites in the pentose-phosphate pathway.</text>
</comment>
<keyword evidence="6" id="KW-1185">Reference proteome</keyword>
<dbReference type="PANTHER" id="PTHR10683">
    <property type="entry name" value="TRANSALDOLASE"/>
    <property type="match status" value="1"/>
</dbReference>
<gene>
    <name evidence="5" type="primary">Vigan.01G063300</name>
    <name evidence="5" type="ORF">VIGAN_01063300</name>
</gene>
<dbReference type="Gene3D" id="3.20.20.70">
    <property type="entry name" value="Aldolase class I"/>
    <property type="match status" value="1"/>
</dbReference>
<accession>A0A0S3QY12</accession>
<dbReference type="InterPro" id="IPR001585">
    <property type="entry name" value="TAL/FSA"/>
</dbReference>
<dbReference type="SUPFAM" id="SSF51569">
    <property type="entry name" value="Aldolase"/>
    <property type="match status" value="1"/>
</dbReference>
<dbReference type="NCBIfam" id="NF002881">
    <property type="entry name" value="PRK03343.1"/>
    <property type="match status" value="1"/>
</dbReference>
<dbReference type="Proteomes" id="UP000291084">
    <property type="component" value="Chromosome 1"/>
</dbReference>
<dbReference type="PIRSF" id="PIRSF036915">
    <property type="entry name" value="Trnald_Bac_Plnt"/>
    <property type="match status" value="1"/>
</dbReference>
<evidence type="ECO:0000313" key="6">
    <source>
        <dbReference type="Proteomes" id="UP000291084"/>
    </source>
</evidence>
<dbReference type="Pfam" id="PF00923">
    <property type="entry name" value="TAL_FSA"/>
    <property type="match status" value="1"/>
</dbReference>
<dbReference type="GO" id="GO:0005737">
    <property type="term" value="C:cytoplasm"/>
    <property type="evidence" value="ECO:0007669"/>
    <property type="project" value="InterPro"/>
</dbReference>
<dbReference type="InterPro" id="IPR018225">
    <property type="entry name" value="Transaldolase_AS"/>
</dbReference>
<dbReference type="NCBIfam" id="TIGR00876">
    <property type="entry name" value="tal_mycobact"/>
    <property type="match status" value="1"/>
</dbReference>
<keyword evidence="3" id="KW-0704">Schiff base</keyword>
<dbReference type="UniPathway" id="UPA00115">
    <property type="reaction ID" value="UER00414"/>
</dbReference>
<dbReference type="GO" id="GO:0006098">
    <property type="term" value="P:pentose-phosphate shunt"/>
    <property type="evidence" value="ECO:0007669"/>
    <property type="project" value="UniProtKB-UniPathway"/>
</dbReference>
<dbReference type="PANTHER" id="PTHR10683:SF33">
    <property type="entry name" value="TRANSALDOLASE"/>
    <property type="match status" value="1"/>
</dbReference>
<proteinExistence type="inferred from homology"/>
<reference evidence="5 6" key="1">
    <citation type="journal article" date="2015" name="Sci. Rep.">
        <title>The power of single molecule real-time sequencing technology in the de novo assembly of a eukaryotic genome.</title>
        <authorList>
            <person name="Sakai H."/>
            <person name="Naito K."/>
            <person name="Ogiso-Tanaka E."/>
            <person name="Takahashi Y."/>
            <person name="Iseki K."/>
            <person name="Muto C."/>
            <person name="Satou K."/>
            <person name="Teruya K."/>
            <person name="Shiroma A."/>
            <person name="Shimoji M."/>
            <person name="Hirano T."/>
            <person name="Itoh T."/>
            <person name="Kaga A."/>
            <person name="Tomooka N."/>
        </authorList>
    </citation>
    <scope>NUCLEOTIDE SEQUENCE [LARGE SCALE GENOMIC DNA]</scope>
    <source>
        <strain evidence="6">cv. Shumari</strain>
    </source>
</reference>
<dbReference type="HAMAP" id="MF_00493">
    <property type="entry name" value="Transaldolase_2"/>
    <property type="match status" value="1"/>
</dbReference>